<organism evidence="8 9">
    <name type="scientific">Desulfatitalea alkaliphila</name>
    <dbReference type="NCBI Taxonomy" id="2929485"/>
    <lineage>
        <taxon>Bacteria</taxon>
        <taxon>Pseudomonadati</taxon>
        <taxon>Thermodesulfobacteriota</taxon>
        <taxon>Desulfobacteria</taxon>
        <taxon>Desulfobacterales</taxon>
        <taxon>Desulfosarcinaceae</taxon>
        <taxon>Desulfatitalea</taxon>
    </lineage>
</organism>
<dbReference type="GO" id="GO:0005524">
    <property type="term" value="F:ATP binding"/>
    <property type="evidence" value="ECO:0007669"/>
    <property type="project" value="UniProtKB-KW"/>
</dbReference>
<evidence type="ECO:0000256" key="3">
    <source>
        <dbReference type="ARBA" id="ARBA00022741"/>
    </source>
</evidence>
<dbReference type="AlphaFoldDB" id="A0AA41R1D4"/>
<dbReference type="PANTHER" id="PTHR10099:SF1">
    <property type="entry name" value="PHOSPHORIBOSYLFORMYLGLYCINAMIDINE SYNTHASE"/>
    <property type="match status" value="1"/>
</dbReference>
<keyword evidence="5" id="KW-0378">Hydrolase</keyword>
<comment type="caution">
    <text evidence="8">The sequence shown here is derived from an EMBL/GenBank/DDBJ whole genome shotgun (WGS) entry which is preliminary data.</text>
</comment>
<dbReference type="SUPFAM" id="SSF52317">
    <property type="entry name" value="Class I glutamine amidotransferase-like"/>
    <property type="match status" value="1"/>
</dbReference>
<accession>A0AA41R1D4</accession>
<keyword evidence="7" id="KW-0315">Glutamine amidotransferase</keyword>
<evidence type="ECO:0000256" key="7">
    <source>
        <dbReference type="ARBA" id="ARBA00022962"/>
    </source>
</evidence>
<dbReference type="RefSeq" id="WP_246903758.1">
    <property type="nucleotide sequence ID" value="NZ_JALJRB010000004.1"/>
</dbReference>
<dbReference type="EMBL" id="JALJRB010000004">
    <property type="protein sequence ID" value="MCJ8500028.1"/>
    <property type="molecule type" value="Genomic_DNA"/>
</dbReference>
<keyword evidence="9" id="KW-1185">Reference proteome</keyword>
<name>A0AA41R1D4_9BACT</name>
<reference evidence="8" key="1">
    <citation type="submission" date="2022-04" db="EMBL/GenBank/DDBJ databases">
        <title>Desulfatitalea alkaliphila sp. nov., a novel anaerobic sulfate-reducing bacterium isolated from terrestrial mud volcano, Taman Peninsula, Russia.</title>
        <authorList>
            <person name="Khomyakova M.A."/>
            <person name="Merkel A.Y."/>
            <person name="Slobodkin A.I."/>
        </authorList>
    </citation>
    <scope>NUCLEOTIDE SEQUENCE</scope>
    <source>
        <strain evidence="8">M08but</strain>
    </source>
</reference>
<dbReference type="InterPro" id="IPR010075">
    <property type="entry name" value="PRibForGlyAmidine_synth_PurQ"/>
</dbReference>
<keyword evidence="2" id="KW-0436">Ligase</keyword>
<keyword evidence="1" id="KW-0963">Cytoplasm</keyword>
<dbReference type="PIRSF" id="PIRSF001586">
    <property type="entry name" value="FGAM_synth_I"/>
    <property type="match status" value="1"/>
</dbReference>
<gene>
    <name evidence="8" type="ORF">MRX98_05540</name>
</gene>
<protein>
    <submittedName>
        <fullName evidence="8">Phosphoribosylformylglycinamidine synthase subunit PurQ</fullName>
    </submittedName>
</protein>
<evidence type="ECO:0000256" key="5">
    <source>
        <dbReference type="ARBA" id="ARBA00022801"/>
    </source>
</evidence>
<dbReference type="PANTHER" id="PTHR10099">
    <property type="entry name" value="PHOSPHORIBOSYLFORMYLGLYCINAMIDINE SYNTHASE"/>
    <property type="match status" value="1"/>
</dbReference>
<dbReference type="GO" id="GO:0004642">
    <property type="term" value="F:phosphoribosylformylglycinamidine synthase activity"/>
    <property type="evidence" value="ECO:0007669"/>
    <property type="project" value="InterPro"/>
</dbReference>
<dbReference type="GO" id="GO:0016787">
    <property type="term" value="F:hydrolase activity"/>
    <property type="evidence" value="ECO:0007669"/>
    <property type="project" value="UniProtKB-KW"/>
</dbReference>
<dbReference type="Proteomes" id="UP001165427">
    <property type="component" value="Unassembled WGS sequence"/>
</dbReference>
<evidence type="ECO:0000256" key="1">
    <source>
        <dbReference type="ARBA" id="ARBA00022490"/>
    </source>
</evidence>
<evidence type="ECO:0000313" key="9">
    <source>
        <dbReference type="Proteomes" id="UP001165427"/>
    </source>
</evidence>
<dbReference type="Gene3D" id="3.40.50.880">
    <property type="match status" value="1"/>
</dbReference>
<sequence length="272" mass="29996">MNQINALVLTGYGLNCDHETAYVFEQAGARAERVHINALIDGSVSLDRFQIMSFIGGFSWGDDHGAGVVQAVRMRTRIGDQLLRFVEQGKLVIGICNGFQCLVNLGLLPGLDGDYTRRSVALTFNDCGNFRDDWVHLAVDAESPCVFTRGIDHLELPVRHGEGKFVTDRDTQRALNANRQIVLRYALPDGRPAKGAFPHNPNGAMDDVAGICDPTGRVFGLMPHPEAFNHWTNHPDWTRTRELAKRGRIPMPAGLTPGVRVFKNAVDYFAAG</sequence>
<keyword evidence="6" id="KW-0067">ATP-binding</keyword>
<dbReference type="Pfam" id="PF13507">
    <property type="entry name" value="GATase_5"/>
    <property type="match status" value="1"/>
</dbReference>
<dbReference type="SMART" id="SM01211">
    <property type="entry name" value="GATase_5"/>
    <property type="match status" value="1"/>
</dbReference>
<evidence type="ECO:0000256" key="2">
    <source>
        <dbReference type="ARBA" id="ARBA00022598"/>
    </source>
</evidence>
<dbReference type="GO" id="GO:0006189">
    <property type="term" value="P:'de novo' IMP biosynthetic process"/>
    <property type="evidence" value="ECO:0007669"/>
    <property type="project" value="InterPro"/>
</dbReference>
<evidence type="ECO:0000256" key="4">
    <source>
        <dbReference type="ARBA" id="ARBA00022755"/>
    </source>
</evidence>
<dbReference type="GO" id="GO:0005737">
    <property type="term" value="C:cytoplasm"/>
    <property type="evidence" value="ECO:0007669"/>
    <property type="project" value="TreeGrafter"/>
</dbReference>
<evidence type="ECO:0000313" key="8">
    <source>
        <dbReference type="EMBL" id="MCJ8500028.1"/>
    </source>
</evidence>
<dbReference type="InterPro" id="IPR029062">
    <property type="entry name" value="Class_I_gatase-like"/>
</dbReference>
<proteinExistence type="predicted"/>
<keyword evidence="4" id="KW-0658">Purine biosynthesis</keyword>
<keyword evidence="3" id="KW-0547">Nucleotide-binding</keyword>
<evidence type="ECO:0000256" key="6">
    <source>
        <dbReference type="ARBA" id="ARBA00022840"/>
    </source>
</evidence>